<evidence type="ECO:0000313" key="1">
    <source>
        <dbReference type="EMBL" id="GBP57156.1"/>
    </source>
</evidence>
<dbReference type="EMBL" id="BGZK01000710">
    <property type="protein sequence ID" value="GBP57156.1"/>
    <property type="molecule type" value="Genomic_DNA"/>
</dbReference>
<evidence type="ECO:0000313" key="2">
    <source>
        <dbReference type="Proteomes" id="UP000299102"/>
    </source>
</evidence>
<dbReference type="Proteomes" id="UP000299102">
    <property type="component" value="Unassembled WGS sequence"/>
</dbReference>
<accession>A0A4C1X054</accession>
<keyword evidence="2" id="KW-1185">Reference proteome</keyword>
<dbReference type="AlphaFoldDB" id="A0A4C1X054"/>
<gene>
    <name evidence="1" type="ORF">EVAR_37835_1</name>
</gene>
<protein>
    <submittedName>
        <fullName evidence="1">Uncharacterized protein</fullName>
    </submittedName>
</protein>
<organism evidence="1 2">
    <name type="scientific">Eumeta variegata</name>
    <name type="common">Bagworm moth</name>
    <name type="synonym">Eumeta japonica</name>
    <dbReference type="NCBI Taxonomy" id="151549"/>
    <lineage>
        <taxon>Eukaryota</taxon>
        <taxon>Metazoa</taxon>
        <taxon>Ecdysozoa</taxon>
        <taxon>Arthropoda</taxon>
        <taxon>Hexapoda</taxon>
        <taxon>Insecta</taxon>
        <taxon>Pterygota</taxon>
        <taxon>Neoptera</taxon>
        <taxon>Endopterygota</taxon>
        <taxon>Lepidoptera</taxon>
        <taxon>Glossata</taxon>
        <taxon>Ditrysia</taxon>
        <taxon>Tineoidea</taxon>
        <taxon>Psychidae</taxon>
        <taxon>Oiketicinae</taxon>
        <taxon>Eumeta</taxon>
    </lineage>
</organism>
<proteinExistence type="predicted"/>
<comment type="caution">
    <text evidence="1">The sequence shown here is derived from an EMBL/GenBank/DDBJ whole genome shotgun (WGS) entry which is preliminary data.</text>
</comment>
<sequence>MVTYEFYRIFKGKPCRRTIREWTVTAAHGHSQLQKHYQCVAGLLGKNGRSIEGAEGYGSPEPLFPDRNTPMKAVSSRLCSIKIWYSTSRAGPFLCWSQVSPLGTV</sequence>
<reference evidence="1 2" key="1">
    <citation type="journal article" date="2019" name="Commun. Biol.">
        <title>The bagworm genome reveals a unique fibroin gene that provides high tensile strength.</title>
        <authorList>
            <person name="Kono N."/>
            <person name="Nakamura H."/>
            <person name="Ohtoshi R."/>
            <person name="Tomita M."/>
            <person name="Numata K."/>
            <person name="Arakawa K."/>
        </authorList>
    </citation>
    <scope>NUCLEOTIDE SEQUENCE [LARGE SCALE GENOMIC DNA]</scope>
</reference>
<name>A0A4C1X054_EUMVA</name>